<feature type="transmembrane region" description="Helical" evidence="2">
    <location>
        <begin position="257"/>
        <end position="279"/>
    </location>
</feature>
<feature type="compositionally biased region" description="Low complexity" evidence="1">
    <location>
        <begin position="23"/>
        <end position="37"/>
    </location>
</feature>
<dbReference type="OrthoDB" id="3258535at2"/>
<evidence type="ECO:0000256" key="2">
    <source>
        <dbReference type="SAM" id="Phobius"/>
    </source>
</evidence>
<feature type="transmembrane region" description="Helical" evidence="2">
    <location>
        <begin position="390"/>
        <end position="407"/>
    </location>
</feature>
<keyword evidence="2" id="KW-0812">Transmembrane</keyword>
<dbReference type="STRING" id="399736.SAMN04489720_2065"/>
<name>A0A1G8EJ97_9MICO</name>
<protein>
    <recommendedName>
        <fullName evidence="5">DUF2029 domain-containing protein</fullName>
    </recommendedName>
</protein>
<organism evidence="3 4">
    <name type="scientific">Agrococcus jejuensis</name>
    <dbReference type="NCBI Taxonomy" id="399736"/>
    <lineage>
        <taxon>Bacteria</taxon>
        <taxon>Bacillati</taxon>
        <taxon>Actinomycetota</taxon>
        <taxon>Actinomycetes</taxon>
        <taxon>Micrococcales</taxon>
        <taxon>Microbacteriaceae</taxon>
        <taxon>Agrococcus</taxon>
    </lineage>
</organism>
<feature type="transmembrane region" description="Helical" evidence="2">
    <location>
        <begin position="180"/>
        <end position="201"/>
    </location>
</feature>
<dbReference type="EMBL" id="LT629695">
    <property type="protein sequence ID" value="SDH69941.1"/>
    <property type="molecule type" value="Genomic_DNA"/>
</dbReference>
<evidence type="ECO:0000313" key="4">
    <source>
        <dbReference type="Proteomes" id="UP000198822"/>
    </source>
</evidence>
<feature type="transmembrane region" description="Helical" evidence="2">
    <location>
        <begin position="86"/>
        <end position="106"/>
    </location>
</feature>
<feature type="transmembrane region" description="Helical" evidence="2">
    <location>
        <begin position="473"/>
        <end position="493"/>
    </location>
</feature>
<keyword evidence="2" id="KW-0472">Membrane</keyword>
<feature type="transmembrane region" description="Helical" evidence="2">
    <location>
        <begin position="333"/>
        <end position="354"/>
    </location>
</feature>
<feature type="transmembrane region" description="Helical" evidence="2">
    <location>
        <begin position="213"/>
        <end position="237"/>
    </location>
</feature>
<evidence type="ECO:0000256" key="1">
    <source>
        <dbReference type="SAM" id="MobiDB-lite"/>
    </source>
</evidence>
<feature type="transmembrane region" description="Helical" evidence="2">
    <location>
        <begin position="514"/>
        <end position="533"/>
    </location>
</feature>
<gene>
    <name evidence="3" type="ORF">SAMN04489720_2065</name>
</gene>
<feature type="compositionally biased region" description="Basic and acidic residues" evidence="1">
    <location>
        <begin position="1"/>
        <end position="11"/>
    </location>
</feature>
<dbReference type="AlphaFoldDB" id="A0A1G8EJ97"/>
<feature type="transmembrane region" description="Helical" evidence="2">
    <location>
        <begin position="414"/>
        <end position="436"/>
    </location>
</feature>
<evidence type="ECO:0000313" key="3">
    <source>
        <dbReference type="EMBL" id="SDH69941.1"/>
    </source>
</evidence>
<keyword evidence="2" id="KW-1133">Transmembrane helix</keyword>
<sequence>MTNDERDRAGVEETAAAEQAESPVATDVETPAAAAPAEPRRPIGERVGGALDRAQARVGAGVGRAGDAVLAIPVGRWWRRVERPGIGDWVLLGAVSLLAFVTFLYGDVRVTYEHTFNFLDAVAAGRVQDFYQIAIDNGTFGHPAVYDIPVYMVFAVWNLPTWLIHQVVEFDYLSSVPAQLWAKAMMVFFLVVAVKVLMDIARTAGMSVGRSRWVGFVFASSMAVIVPVLVIVQYDIVSVAVMLLGIRAYLQGRTRAFLLWFLAANTLKLFSVFVFIPLILLKEKRLLHAGGQLVVGMLGLVVCRLLYRGDVAYEISTGGFTDLMLQRLTVAGVPWHSGFTVPLFVVTMVGLAIFAYVRRADTPRELLAFATYLPLVAFLAFSVLVPLNPYWIVLMAPFSALIIFLNPRHLTLNVLLETSIATALVLIYSMVGFSMYTRDMFAQLLLGRVLPGAEEQRFRSVQDLLVGAGLDKYLPFLIGFLLACAVAVLVLNYPRRSLLEGMPNVEPVQRSVMWLRLVAVVAFFALQFAMYLLPAKPPLYSSVTDTPITGAADIMLPGSSVEQDFVVESDAAVEELQVGFSTDAQWINTAAVALTLVDASGTEVYSGTAPVNALGVGLTAFETPGLVLAGGETYTVRLTTQESDSDGRVFVLLNPAVDRELTLEDGQEVAGDLMLQVVGSPQ</sequence>
<feature type="region of interest" description="Disordered" evidence="1">
    <location>
        <begin position="1"/>
        <end position="45"/>
    </location>
</feature>
<keyword evidence="4" id="KW-1185">Reference proteome</keyword>
<accession>A0A1G8EJ97</accession>
<proteinExistence type="predicted"/>
<evidence type="ECO:0008006" key="5">
    <source>
        <dbReference type="Google" id="ProtNLM"/>
    </source>
</evidence>
<feature type="transmembrane region" description="Helical" evidence="2">
    <location>
        <begin position="366"/>
        <end position="384"/>
    </location>
</feature>
<reference evidence="4" key="1">
    <citation type="submission" date="2016-10" db="EMBL/GenBank/DDBJ databases">
        <authorList>
            <person name="Varghese N."/>
            <person name="Submissions S."/>
        </authorList>
    </citation>
    <scope>NUCLEOTIDE SEQUENCE [LARGE SCALE GENOMIC DNA]</scope>
    <source>
        <strain evidence="4">DSM 22002</strain>
    </source>
</reference>
<dbReference type="Proteomes" id="UP000198822">
    <property type="component" value="Chromosome I"/>
</dbReference>
<dbReference type="RefSeq" id="WP_092504756.1">
    <property type="nucleotide sequence ID" value="NZ_LT629695.1"/>
</dbReference>
<feature type="transmembrane region" description="Helical" evidence="2">
    <location>
        <begin position="286"/>
        <end position="307"/>
    </location>
</feature>